<sequence length="235" mass="27276">MHEGERRHDQDDIIEVEITDILTSTEETIQRWQHAFRLEMMSQEEKQHEQNRQHLDRIHALQDALNESKRHISKLQRDLQDTTTKFEAFQALTLKAQKAMEVTLREHSQYWKAICNDLVVEKRNMARRLSEERGKYHALKEHMEMHVPATSLEPSADNRQDVRPRASSSQKSSAEDRPPSPLTPPLSSQPTKTHPTPSENTSKHIDSSMPPDPPSFRRYYLTKKSAGVIKPRSVS</sequence>
<name>A0A8K1CJI0_PYTOL</name>
<evidence type="ECO:0000313" key="3">
    <source>
        <dbReference type="EMBL" id="TMW63357.1"/>
    </source>
</evidence>
<gene>
    <name evidence="3" type="ORF">Poli38472_002298</name>
</gene>
<proteinExistence type="predicted"/>
<reference evidence="3" key="1">
    <citation type="submission" date="2019-03" db="EMBL/GenBank/DDBJ databases">
        <title>Long read genome sequence of the mycoparasitic Pythium oligandrum ATCC 38472 isolated from sugarbeet rhizosphere.</title>
        <authorList>
            <person name="Gaulin E."/>
        </authorList>
    </citation>
    <scope>NUCLEOTIDE SEQUENCE</scope>
    <source>
        <strain evidence="3">ATCC 38472_TT</strain>
    </source>
</reference>
<evidence type="ECO:0000313" key="4">
    <source>
        <dbReference type="Proteomes" id="UP000794436"/>
    </source>
</evidence>
<accession>A0A8K1CJI0</accession>
<dbReference type="EMBL" id="SPLM01000072">
    <property type="protein sequence ID" value="TMW63357.1"/>
    <property type="molecule type" value="Genomic_DNA"/>
</dbReference>
<dbReference type="OrthoDB" id="113194at2759"/>
<dbReference type="Proteomes" id="UP000794436">
    <property type="component" value="Unassembled WGS sequence"/>
</dbReference>
<evidence type="ECO:0000256" key="1">
    <source>
        <dbReference type="SAM" id="Coils"/>
    </source>
</evidence>
<organism evidence="3 4">
    <name type="scientific">Pythium oligandrum</name>
    <name type="common">Mycoparasitic fungus</name>
    <dbReference type="NCBI Taxonomy" id="41045"/>
    <lineage>
        <taxon>Eukaryota</taxon>
        <taxon>Sar</taxon>
        <taxon>Stramenopiles</taxon>
        <taxon>Oomycota</taxon>
        <taxon>Peronosporomycetes</taxon>
        <taxon>Pythiales</taxon>
        <taxon>Pythiaceae</taxon>
        <taxon>Pythium</taxon>
    </lineage>
</organism>
<feature type="coiled-coil region" evidence="1">
    <location>
        <begin position="58"/>
        <end position="85"/>
    </location>
</feature>
<evidence type="ECO:0000256" key="2">
    <source>
        <dbReference type="SAM" id="MobiDB-lite"/>
    </source>
</evidence>
<feature type="region of interest" description="Disordered" evidence="2">
    <location>
        <begin position="149"/>
        <end position="235"/>
    </location>
</feature>
<protein>
    <submittedName>
        <fullName evidence="3">Uncharacterized protein</fullName>
    </submittedName>
</protein>
<keyword evidence="4" id="KW-1185">Reference proteome</keyword>
<dbReference type="AlphaFoldDB" id="A0A8K1CJI0"/>
<comment type="caution">
    <text evidence="3">The sequence shown here is derived from an EMBL/GenBank/DDBJ whole genome shotgun (WGS) entry which is preliminary data.</text>
</comment>
<keyword evidence="1" id="KW-0175">Coiled coil</keyword>